<proteinExistence type="predicted"/>
<reference evidence="3 4" key="1">
    <citation type="submission" date="2019-03" db="EMBL/GenBank/DDBJ databases">
        <title>Genomic Encyclopedia of Archaeal and Bacterial Type Strains, Phase II (KMG-II): from individual species to whole genera.</title>
        <authorList>
            <person name="Goeker M."/>
        </authorList>
    </citation>
    <scope>NUCLEOTIDE SEQUENCE [LARGE SCALE GENOMIC DNA]</scope>
    <source>
        <strain evidence="3 4">DSM 24782</strain>
    </source>
</reference>
<dbReference type="Proteomes" id="UP000295344">
    <property type="component" value="Unassembled WGS sequence"/>
</dbReference>
<dbReference type="PANTHER" id="PTHR21340">
    <property type="entry name" value="DIADENOSINE 5,5-P1,P4-TETRAPHOSPHATE PYROPHOSPHOHYDROLASE MUTT"/>
    <property type="match status" value="1"/>
</dbReference>
<comment type="caution">
    <text evidence="3">The sequence shown here is derived from an EMBL/GenBank/DDBJ whole genome shotgun (WGS) entry which is preliminary data.</text>
</comment>
<dbReference type="InterPro" id="IPR015797">
    <property type="entry name" value="NUDIX_hydrolase-like_dom_sf"/>
</dbReference>
<dbReference type="EMBL" id="SOAM01000002">
    <property type="protein sequence ID" value="TDS77045.1"/>
    <property type="molecule type" value="Genomic_DNA"/>
</dbReference>
<sequence>MPATEVLIGHMGGPFWAKKDAAAWSVPKGAVEGTEEPLDAALREFQEETGIAPPPPPYRDLGAERQRSGKTVRLYAVEADVDVEAFRPGTFTMTLRGRTFEVPELDRLRWVGLDEARDLLVVGQRPFLERL</sequence>
<gene>
    <name evidence="3" type="ORF">CLV52_1984</name>
</gene>
<dbReference type="PANTHER" id="PTHR21340:SF7">
    <property type="entry name" value="NUDIX HYDROLASE DOMAIN-CONTAINING PROTEIN"/>
    <property type="match status" value="1"/>
</dbReference>
<dbReference type="GO" id="GO:0006754">
    <property type="term" value="P:ATP biosynthetic process"/>
    <property type="evidence" value="ECO:0007669"/>
    <property type="project" value="TreeGrafter"/>
</dbReference>
<dbReference type="InterPro" id="IPR000086">
    <property type="entry name" value="NUDIX_hydrolase_dom"/>
</dbReference>
<dbReference type="GO" id="GO:0004081">
    <property type="term" value="F:bis(5'-nucleosyl)-tetraphosphatase (asymmetrical) activity"/>
    <property type="evidence" value="ECO:0007669"/>
    <property type="project" value="TreeGrafter"/>
</dbReference>
<evidence type="ECO:0000313" key="4">
    <source>
        <dbReference type="Proteomes" id="UP000295344"/>
    </source>
</evidence>
<dbReference type="AlphaFoldDB" id="A0A4R7FL01"/>
<dbReference type="PROSITE" id="PS51462">
    <property type="entry name" value="NUDIX"/>
    <property type="match status" value="1"/>
</dbReference>
<organism evidence="3 4">
    <name type="scientific">Amnibacterium kyonggiense</name>
    <dbReference type="NCBI Taxonomy" id="595671"/>
    <lineage>
        <taxon>Bacteria</taxon>
        <taxon>Bacillati</taxon>
        <taxon>Actinomycetota</taxon>
        <taxon>Actinomycetes</taxon>
        <taxon>Micrococcales</taxon>
        <taxon>Microbacteriaceae</taxon>
        <taxon>Amnibacterium</taxon>
    </lineage>
</organism>
<protein>
    <submittedName>
        <fullName evidence="3">Putative NUDIX family NTP pyrophosphohydrolase</fullName>
    </submittedName>
</protein>
<dbReference type="GO" id="GO:0006167">
    <property type="term" value="P:AMP biosynthetic process"/>
    <property type="evidence" value="ECO:0007669"/>
    <property type="project" value="TreeGrafter"/>
</dbReference>
<evidence type="ECO:0000259" key="2">
    <source>
        <dbReference type="PROSITE" id="PS51462"/>
    </source>
</evidence>
<dbReference type="InterPro" id="IPR020084">
    <property type="entry name" value="NUDIX_hydrolase_CS"/>
</dbReference>
<name>A0A4R7FL01_9MICO</name>
<dbReference type="InterPro" id="IPR051325">
    <property type="entry name" value="Nudix_hydrolase_domain"/>
</dbReference>
<dbReference type="Pfam" id="PF00293">
    <property type="entry name" value="NUDIX"/>
    <property type="match status" value="1"/>
</dbReference>
<evidence type="ECO:0000313" key="3">
    <source>
        <dbReference type="EMBL" id="TDS77045.1"/>
    </source>
</evidence>
<feature type="domain" description="Nudix hydrolase" evidence="2">
    <location>
        <begin position="1"/>
        <end position="131"/>
    </location>
</feature>
<keyword evidence="1 3" id="KW-0378">Hydrolase</keyword>
<dbReference type="PROSITE" id="PS00893">
    <property type="entry name" value="NUDIX_BOX"/>
    <property type="match status" value="1"/>
</dbReference>
<keyword evidence="4" id="KW-1185">Reference proteome</keyword>
<accession>A0A4R7FL01</accession>
<evidence type="ECO:0000256" key="1">
    <source>
        <dbReference type="ARBA" id="ARBA00022801"/>
    </source>
</evidence>
<dbReference type="SUPFAM" id="SSF55811">
    <property type="entry name" value="Nudix"/>
    <property type="match status" value="1"/>
</dbReference>
<dbReference type="Gene3D" id="3.90.79.10">
    <property type="entry name" value="Nucleoside Triphosphate Pyrophosphohydrolase"/>
    <property type="match status" value="1"/>
</dbReference>
<dbReference type="RefSeq" id="WP_246018062.1">
    <property type="nucleotide sequence ID" value="NZ_BAAARP010000002.1"/>
</dbReference>